<feature type="compositionally biased region" description="Basic residues" evidence="1">
    <location>
        <begin position="22"/>
        <end position="35"/>
    </location>
</feature>
<feature type="region of interest" description="Disordered" evidence="1">
    <location>
        <begin position="170"/>
        <end position="235"/>
    </location>
</feature>
<dbReference type="RefSeq" id="XP_040660948.1">
    <property type="nucleotide sequence ID" value="XM_040800065.1"/>
</dbReference>
<evidence type="ECO:0000313" key="3">
    <source>
        <dbReference type="Proteomes" id="UP000076580"/>
    </source>
</evidence>
<name>A0A151GWW5_DRECN</name>
<dbReference type="GeneID" id="63715382"/>
<keyword evidence="3" id="KW-1185">Reference proteome</keyword>
<accession>A0A151GWW5</accession>
<sequence length="482" mass="52105">MAADDACLVHSRPAVSSPSHASRTRSSRFMLGHHRGLVDPGSSPVVPNVQRSGAPEDDVGCPGTAVGTWPWVKGARSGLSRRHRRRRRGATGVSGHSVHAATVMIVLCLEMGFLVGKVPWRHLMDIPSSSAAGPMRRPVTGRFQARWTVAVGTIPSRQRGCLPQRAIVLRGTPDSHPHGRVAGWPAEEASRSRGRNGRRAPVDSVPAPHDRLGSTGQGAKGHEATRARPTAVCEDERAGRRDELHAHYGGLPYPCVTDKRGGRLRGVRGHAARCAASPGRQGISMACEAQWTPAGDASSRQAGRQARVVSPCRPMHRPPWPRHGSVNVYSVRGSARERPGPRGRVQREVFGHMLCEHENEDAYGTPLPLQGPSVSSLLIEPAPPLPRSSRHLPPLPVLAHPPSPLCSWRWVHETGRDRGRGRGGSKGRARHAPPTFARRTQAVAEVGRGHVVQRRRLHGHVLAEYGVHLSTTTCTEHGARCT</sequence>
<protein>
    <submittedName>
        <fullName evidence="2">Uncharacterized protein</fullName>
    </submittedName>
</protein>
<comment type="caution">
    <text evidence="2">The sequence shown here is derived from an EMBL/GenBank/DDBJ whole genome shotgun (WGS) entry which is preliminary data.</text>
</comment>
<feature type="compositionally biased region" description="Basic residues" evidence="1">
    <location>
        <begin position="79"/>
        <end position="89"/>
    </location>
</feature>
<dbReference type="Proteomes" id="UP000076580">
    <property type="component" value="Chromosome 01"/>
</dbReference>
<evidence type="ECO:0000313" key="2">
    <source>
        <dbReference type="EMBL" id="KYK61596.1"/>
    </source>
</evidence>
<feature type="region of interest" description="Disordered" evidence="1">
    <location>
        <begin position="1"/>
        <end position="93"/>
    </location>
</feature>
<gene>
    <name evidence="2" type="ORF">DCS_02739</name>
</gene>
<dbReference type="AlphaFoldDB" id="A0A151GWW5"/>
<evidence type="ECO:0000256" key="1">
    <source>
        <dbReference type="SAM" id="MobiDB-lite"/>
    </source>
</evidence>
<organism evidence="2 3">
    <name type="scientific">Drechmeria coniospora</name>
    <name type="common">Nematophagous fungus</name>
    <name type="synonym">Meria coniospora</name>
    <dbReference type="NCBI Taxonomy" id="98403"/>
    <lineage>
        <taxon>Eukaryota</taxon>
        <taxon>Fungi</taxon>
        <taxon>Dikarya</taxon>
        <taxon>Ascomycota</taxon>
        <taxon>Pezizomycotina</taxon>
        <taxon>Sordariomycetes</taxon>
        <taxon>Hypocreomycetidae</taxon>
        <taxon>Hypocreales</taxon>
        <taxon>Ophiocordycipitaceae</taxon>
        <taxon>Drechmeria</taxon>
    </lineage>
</organism>
<proteinExistence type="predicted"/>
<dbReference type="EMBL" id="LAYC01000001">
    <property type="protein sequence ID" value="KYK61596.1"/>
    <property type="molecule type" value="Genomic_DNA"/>
</dbReference>
<reference evidence="2 3" key="1">
    <citation type="journal article" date="2016" name="Sci. Rep.">
        <title>Insights into Adaptations to a Near-Obligate Nematode Endoparasitic Lifestyle from the Finished Genome of Drechmeria coniospora.</title>
        <authorList>
            <person name="Zhang L."/>
            <person name="Zhou Z."/>
            <person name="Guo Q."/>
            <person name="Fokkens L."/>
            <person name="Miskei M."/>
            <person name="Pocsi I."/>
            <person name="Zhang W."/>
            <person name="Chen M."/>
            <person name="Wang L."/>
            <person name="Sun Y."/>
            <person name="Donzelli B.G."/>
            <person name="Gibson D.M."/>
            <person name="Nelson D.R."/>
            <person name="Luo J.G."/>
            <person name="Rep M."/>
            <person name="Liu H."/>
            <person name="Yang S."/>
            <person name="Wang J."/>
            <person name="Krasnoff S.B."/>
            <person name="Xu Y."/>
            <person name="Molnar I."/>
            <person name="Lin M."/>
        </authorList>
    </citation>
    <scope>NUCLEOTIDE SEQUENCE [LARGE SCALE GENOMIC DNA]</scope>
    <source>
        <strain evidence="2 3">ARSEF 6962</strain>
    </source>
</reference>
<dbReference type="InParanoid" id="A0A151GWW5"/>